<dbReference type="RefSeq" id="WP_166174194.1">
    <property type="nucleotide sequence ID" value="NZ_CP045119.1"/>
</dbReference>
<dbReference type="SMART" id="SM00387">
    <property type="entry name" value="HATPase_c"/>
    <property type="match status" value="1"/>
</dbReference>
<dbReference type="InterPro" id="IPR003661">
    <property type="entry name" value="HisK_dim/P_dom"/>
</dbReference>
<proteinExistence type="predicted"/>
<evidence type="ECO:0000256" key="2">
    <source>
        <dbReference type="ARBA" id="ARBA00001968"/>
    </source>
</evidence>
<dbReference type="SMART" id="SM00086">
    <property type="entry name" value="PAC"/>
    <property type="match status" value="5"/>
</dbReference>
<feature type="domain" description="PAS" evidence="11">
    <location>
        <begin position="293"/>
        <end position="363"/>
    </location>
</feature>
<dbReference type="Gene3D" id="3.30.450.20">
    <property type="entry name" value="PAS domain"/>
    <property type="match status" value="5"/>
</dbReference>
<dbReference type="GO" id="GO:0005509">
    <property type="term" value="F:calcium ion binding"/>
    <property type="evidence" value="ECO:0007669"/>
    <property type="project" value="UniProtKB-ARBA"/>
</dbReference>
<feature type="domain" description="PAC" evidence="12">
    <location>
        <begin position="492"/>
        <end position="544"/>
    </location>
</feature>
<dbReference type="InterPro" id="IPR001610">
    <property type="entry name" value="PAC"/>
</dbReference>
<sequence length="901" mass="98781">MRIPTALRRLAAEGTRALRGGPGVIWKTLARQRLEEERLRLLAENSRDVVYRYRFVPEPGYDYVSPSCTAMTGYTPEEHYADPGLVTKLVYPEGRHPIEASARSPKEPLVMRWRRKDGALIWVEQRNKPVYDRAGDVVAVEGVARDVTESRRVEAALRESEALARFTIDSLSAHIAILDSSGGIVAVNRAWTDFAGDAPGADSRGVGANYLRVCDSATARGCGEAARFAGGIRGVISGRETYFEMEYPCHTPEGRRWFVGRVTPFPGAGEPRVVVAHEDTTERKLAEEAIRESEERLDAILQNTSAVVYLMSPESRFVHINRCFEELFGLNNFEVRGKSVYDVFPAEVAASFESNNRRVLAESAPVEFEEFAPHSDGMHVYSSIKAPLFDAAGKPRGIVGISTDITRRKQAEQALRESEERFRAAFDSAAAGMALTSPEGRWLQVNRSMCEITGYAEEELIGTDFQSITHPEDLREDLEGMGRLLSGEARYHYGEKRFLHKDGHPVWVFLSASLVRDAAGEPLYFVAQVQDITGSKRDKEILQKLSRQNEMILASAGEGIYGLDIREMTTFANPAAEKMLGYEAGELVGRHQHVIIRHSTPGAAPYPPEECPVYAALRDGEVHVSSDEVFWRKDGTSFPVEFVSTPIVEGGEVVGAVVTFSDITERKRAEEALAEAARAKTEFLAEVSHELRTPLTVIRGNAEVGLDLGRDCEHGEILAEIVKESSTMSRMVEELLFLARSESSAPPFRMEPVPVKALLNSLAKRAASVAAGHGATLAVSPFGDGIVRADPTRVEQAVLALVENAGKYGPEGQTITLDSAIEGGELRVQVRDRGPGIPEADLPHVFERFYRASDVGEPGNGLGLSIARTIVQAHGGRIEVESKTGQGTQVCVSLPLLTAPD</sequence>
<dbReference type="Pfam" id="PF08447">
    <property type="entry name" value="PAS_3"/>
    <property type="match status" value="2"/>
</dbReference>
<evidence type="ECO:0000256" key="1">
    <source>
        <dbReference type="ARBA" id="ARBA00000085"/>
    </source>
</evidence>
<keyword evidence="14" id="KW-1185">Reference proteome</keyword>
<gene>
    <name evidence="13" type="ORF">GBA63_05425</name>
</gene>
<dbReference type="GO" id="GO:0000155">
    <property type="term" value="F:phosphorelay sensor kinase activity"/>
    <property type="evidence" value="ECO:0007669"/>
    <property type="project" value="InterPro"/>
</dbReference>
<reference evidence="13 14" key="1">
    <citation type="submission" date="2019-10" db="EMBL/GenBank/DDBJ databases">
        <title>Rubrobacter sp nov SCSIO 52090 isolated from a deep-sea sediment in the South China Sea.</title>
        <authorList>
            <person name="Chen R.W."/>
        </authorList>
    </citation>
    <scope>NUCLEOTIDE SEQUENCE [LARGE SCALE GENOMIC DNA]</scope>
    <source>
        <strain evidence="13 14">SCSIO 52909</strain>
    </source>
</reference>
<evidence type="ECO:0000256" key="7">
    <source>
        <dbReference type="ARBA" id="ARBA00022777"/>
    </source>
</evidence>
<dbReference type="FunFam" id="1.10.287.130:FF:000001">
    <property type="entry name" value="Two-component sensor histidine kinase"/>
    <property type="match status" value="1"/>
</dbReference>
<evidence type="ECO:0000256" key="5">
    <source>
        <dbReference type="ARBA" id="ARBA00022553"/>
    </source>
</evidence>
<keyword evidence="7" id="KW-0418">Kinase</keyword>
<dbReference type="KEGG" id="rub:GBA63_05425"/>
<feature type="domain" description="PAC" evidence="12">
    <location>
        <begin position="104"/>
        <end position="159"/>
    </location>
</feature>
<protein>
    <recommendedName>
        <fullName evidence="4">histidine kinase</fullName>
        <ecNumber evidence="4">2.7.13.3</ecNumber>
    </recommendedName>
</protein>
<dbReference type="InterPro" id="IPR000014">
    <property type="entry name" value="PAS"/>
</dbReference>
<dbReference type="CDD" id="cd00082">
    <property type="entry name" value="HisKA"/>
    <property type="match status" value="1"/>
</dbReference>
<organism evidence="13 14">
    <name type="scientific">Rubrobacter tropicus</name>
    <dbReference type="NCBI Taxonomy" id="2653851"/>
    <lineage>
        <taxon>Bacteria</taxon>
        <taxon>Bacillati</taxon>
        <taxon>Actinomycetota</taxon>
        <taxon>Rubrobacteria</taxon>
        <taxon>Rubrobacterales</taxon>
        <taxon>Rubrobacteraceae</taxon>
        <taxon>Rubrobacter</taxon>
    </lineage>
</organism>
<keyword evidence="8" id="KW-0902">Two-component regulatory system</keyword>
<comment type="subcellular location">
    <subcellularLocation>
        <location evidence="3">Cell membrane</location>
    </subcellularLocation>
</comment>
<dbReference type="InterPro" id="IPR035965">
    <property type="entry name" value="PAS-like_dom_sf"/>
</dbReference>
<comment type="cofactor">
    <cofactor evidence="2">
        <name>a divalent metal cation</name>
        <dbReference type="ChEBI" id="CHEBI:60240"/>
    </cofactor>
</comment>
<dbReference type="InterPro" id="IPR036890">
    <property type="entry name" value="HATPase_C_sf"/>
</dbReference>
<dbReference type="SMART" id="SM00091">
    <property type="entry name" value="PAS"/>
    <property type="match status" value="5"/>
</dbReference>
<dbReference type="SUPFAM" id="SSF47384">
    <property type="entry name" value="Homodimeric domain of signal transducing histidine kinase"/>
    <property type="match status" value="1"/>
</dbReference>
<dbReference type="Gene3D" id="3.30.565.10">
    <property type="entry name" value="Histidine kinase-like ATPase, C-terminal domain"/>
    <property type="match status" value="1"/>
</dbReference>
<dbReference type="GO" id="GO:0005886">
    <property type="term" value="C:plasma membrane"/>
    <property type="evidence" value="ECO:0007669"/>
    <property type="project" value="UniProtKB-SubCell"/>
</dbReference>
<dbReference type="InterPro" id="IPR004358">
    <property type="entry name" value="Sig_transdc_His_kin-like_C"/>
</dbReference>
<dbReference type="PANTHER" id="PTHR43304:SF1">
    <property type="entry name" value="PAC DOMAIN-CONTAINING PROTEIN"/>
    <property type="match status" value="1"/>
</dbReference>
<dbReference type="PANTHER" id="PTHR43304">
    <property type="entry name" value="PHYTOCHROME-LIKE PROTEIN CPH1"/>
    <property type="match status" value="1"/>
</dbReference>
<dbReference type="InterPro" id="IPR052162">
    <property type="entry name" value="Sensor_kinase/Photoreceptor"/>
</dbReference>
<evidence type="ECO:0000256" key="3">
    <source>
        <dbReference type="ARBA" id="ARBA00004236"/>
    </source>
</evidence>
<dbReference type="PROSITE" id="PS50109">
    <property type="entry name" value="HIS_KIN"/>
    <property type="match status" value="1"/>
</dbReference>
<feature type="domain" description="PAS" evidence="11">
    <location>
        <begin position="418"/>
        <end position="488"/>
    </location>
</feature>
<dbReference type="Proteomes" id="UP000501452">
    <property type="component" value="Chromosome"/>
</dbReference>
<dbReference type="Pfam" id="PF08448">
    <property type="entry name" value="PAS_4"/>
    <property type="match status" value="2"/>
</dbReference>
<comment type="catalytic activity">
    <reaction evidence="1">
        <text>ATP + protein L-histidine = ADP + protein N-phospho-L-histidine.</text>
        <dbReference type="EC" id="2.7.13.3"/>
    </reaction>
</comment>
<dbReference type="Pfam" id="PF02518">
    <property type="entry name" value="HATPase_c"/>
    <property type="match status" value="1"/>
</dbReference>
<dbReference type="InterPro" id="IPR000700">
    <property type="entry name" value="PAS-assoc_C"/>
</dbReference>
<dbReference type="FunFam" id="3.30.565.10:FF:000006">
    <property type="entry name" value="Sensor histidine kinase WalK"/>
    <property type="match status" value="1"/>
</dbReference>
<dbReference type="EMBL" id="CP045119">
    <property type="protein sequence ID" value="QIN82147.1"/>
    <property type="molecule type" value="Genomic_DNA"/>
</dbReference>
<dbReference type="InterPro" id="IPR003594">
    <property type="entry name" value="HATPase_dom"/>
</dbReference>
<dbReference type="EC" id="2.7.13.3" evidence="4"/>
<dbReference type="AlphaFoldDB" id="A0A6G8Q747"/>
<evidence type="ECO:0000256" key="4">
    <source>
        <dbReference type="ARBA" id="ARBA00012438"/>
    </source>
</evidence>
<dbReference type="PROSITE" id="PS50112">
    <property type="entry name" value="PAS"/>
    <property type="match status" value="3"/>
</dbReference>
<dbReference type="Pfam" id="PF13426">
    <property type="entry name" value="PAS_9"/>
    <property type="match status" value="1"/>
</dbReference>
<dbReference type="SUPFAM" id="SSF55874">
    <property type="entry name" value="ATPase domain of HSP90 chaperone/DNA topoisomerase II/histidine kinase"/>
    <property type="match status" value="1"/>
</dbReference>
<keyword evidence="9" id="KW-0472">Membrane</keyword>
<dbReference type="NCBIfam" id="TIGR00229">
    <property type="entry name" value="sensory_box"/>
    <property type="match status" value="4"/>
</dbReference>
<evidence type="ECO:0000259" key="11">
    <source>
        <dbReference type="PROSITE" id="PS50112"/>
    </source>
</evidence>
<dbReference type="SUPFAM" id="SSF55785">
    <property type="entry name" value="PYP-like sensor domain (PAS domain)"/>
    <property type="match status" value="5"/>
</dbReference>
<name>A0A6G8Q747_9ACTN</name>
<dbReference type="Gene3D" id="1.10.287.130">
    <property type="match status" value="1"/>
</dbReference>
<feature type="domain" description="Histidine kinase" evidence="10">
    <location>
        <begin position="686"/>
        <end position="898"/>
    </location>
</feature>
<dbReference type="InterPro" id="IPR013656">
    <property type="entry name" value="PAS_4"/>
</dbReference>
<evidence type="ECO:0000259" key="10">
    <source>
        <dbReference type="PROSITE" id="PS50109"/>
    </source>
</evidence>
<dbReference type="PRINTS" id="PR00344">
    <property type="entry name" value="BCTRLSENSOR"/>
</dbReference>
<accession>A0A6G8Q747</accession>
<dbReference type="CDD" id="cd00130">
    <property type="entry name" value="PAS"/>
    <property type="match status" value="4"/>
</dbReference>
<evidence type="ECO:0000259" key="12">
    <source>
        <dbReference type="PROSITE" id="PS50113"/>
    </source>
</evidence>
<dbReference type="CDD" id="cd00075">
    <property type="entry name" value="HATPase"/>
    <property type="match status" value="1"/>
</dbReference>
<dbReference type="SMART" id="SM00388">
    <property type="entry name" value="HisKA"/>
    <property type="match status" value="1"/>
</dbReference>
<keyword evidence="5" id="KW-0597">Phosphoprotein</keyword>
<dbReference type="InterPro" id="IPR013655">
    <property type="entry name" value="PAS_fold_3"/>
</dbReference>
<evidence type="ECO:0000313" key="14">
    <source>
        <dbReference type="Proteomes" id="UP000501452"/>
    </source>
</evidence>
<evidence type="ECO:0000256" key="8">
    <source>
        <dbReference type="ARBA" id="ARBA00023012"/>
    </source>
</evidence>
<feature type="domain" description="PAC" evidence="12">
    <location>
        <begin position="618"/>
        <end position="675"/>
    </location>
</feature>
<feature type="domain" description="PAC" evidence="12">
    <location>
        <begin position="364"/>
        <end position="417"/>
    </location>
</feature>
<evidence type="ECO:0000313" key="13">
    <source>
        <dbReference type="EMBL" id="QIN82147.1"/>
    </source>
</evidence>
<feature type="domain" description="PAS" evidence="11">
    <location>
        <begin position="545"/>
        <end position="590"/>
    </location>
</feature>
<dbReference type="PROSITE" id="PS50113">
    <property type="entry name" value="PAC"/>
    <property type="match status" value="4"/>
</dbReference>
<dbReference type="InterPro" id="IPR005467">
    <property type="entry name" value="His_kinase_dom"/>
</dbReference>
<evidence type="ECO:0000256" key="6">
    <source>
        <dbReference type="ARBA" id="ARBA00022679"/>
    </source>
</evidence>
<dbReference type="InterPro" id="IPR036097">
    <property type="entry name" value="HisK_dim/P_sf"/>
</dbReference>
<keyword evidence="6" id="KW-0808">Transferase</keyword>
<dbReference type="Pfam" id="PF00512">
    <property type="entry name" value="HisKA"/>
    <property type="match status" value="1"/>
</dbReference>
<evidence type="ECO:0000256" key="9">
    <source>
        <dbReference type="ARBA" id="ARBA00023136"/>
    </source>
</evidence>